<gene>
    <name evidence="1" type="primary">28</name>
    <name evidence="1" type="ORF">SEA_MEMENTOMORI_28</name>
</gene>
<dbReference type="EMBL" id="MH271303">
    <property type="protein sequence ID" value="AWY05282.1"/>
    <property type="molecule type" value="Genomic_DNA"/>
</dbReference>
<evidence type="ECO:0000313" key="1">
    <source>
        <dbReference type="EMBL" id="AWY05282.1"/>
    </source>
</evidence>
<protein>
    <submittedName>
        <fullName evidence="1">Uncharacterized protein</fullName>
    </submittedName>
</protein>
<reference evidence="1 2" key="1">
    <citation type="submission" date="2018-04" db="EMBL/GenBank/DDBJ databases">
        <authorList>
            <person name="Harrington T."/>
            <person name="Washburn E."/>
            <person name="Bricker J."/>
            <person name="McKinney A."/>
            <person name="Betsko A.J."/>
            <person name="Garlena R.A."/>
            <person name="Russell D.A."/>
            <person name="Pope W.A."/>
            <person name="Jacobs-Sera D."/>
            <person name="Hatfull G.F."/>
        </authorList>
    </citation>
    <scope>NUCLEOTIDE SEQUENCE [LARGE SCALE GENOMIC DNA]</scope>
</reference>
<dbReference type="Proteomes" id="UP000250535">
    <property type="component" value="Segment"/>
</dbReference>
<dbReference type="GeneID" id="54993255"/>
<sequence>MATDRIGPIMAEYVTAAVAVLTPTPDRIITYQPGEEVAWDGGCEGQLAARVIAIDMQAPQANGQGMICGGNWWNVRLGLSLIRCVKGIDGEGRRAKVPTAEEITNDGAQMLADIAALQEVVMCVGWTAANPAPAWQPLGPNGGRAGGEWQFTVRTSVCACPNPLPWDHAEEPATPEA</sequence>
<dbReference type="RefSeq" id="YP_009802700.1">
    <property type="nucleotide sequence ID" value="NC_047987.1"/>
</dbReference>
<dbReference type="KEGG" id="vg:54993255"/>
<evidence type="ECO:0000313" key="2">
    <source>
        <dbReference type="Proteomes" id="UP000250535"/>
    </source>
</evidence>
<keyword evidence="2" id="KW-1185">Reference proteome</keyword>
<organism evidence="1 2">
    <name type="scientific">Microbacterium phage MementoMori</name>
    <dbReference type="NCBI Taxonomy" id="2201436"/>
    <lineage>
        <taxon>Viruses</taxon>
        <taxon>Duplodnaviria</taxon>
        <taxon>Heunggongvirae</taxon>
        <taxon>Uroviricota</taxon>
        <taxon>Caudoviricetes</taxon>
        <taxon>Kutznervirinae</taxon>
        <taxon>Mementomorivirus</taxon>
        <taxon>Mementomorivirus mementomori</taxon>
    </lineage>
</organism>
<accession>A0A2Z4Q5G4</accession>
<name>A0A2Z4Q5G4_9CAUD</name>
<proteinExistence type="predicted"/>